<protein>
    <submittedName>
        <fullName evidence="3">Trk system potassium uptake protein TrkA</fullName>
    </submittedName>
</protein>
<dbReference type="InterPro" id="IPR006037">
    <property type="entry name" value="RCK_C"/>
</dbReference>
<dbReference type="Gene3D" id="3.30.70.1450">
    <property type="entry name" value="Regulator of K+ conductance, C-terminal domain"/>
    <property type="match status" value="1"/>
</dbReference>
<dbReference type="InterPro" id="IPR050721">
    <property type="entry name" value="Trk_Ktr_HKT_K-transport"/>
</dbReference>
<dbReference type="RefSeq" id="WP_024268713.1">
    <property type="nucleotide sequence ID" value="NC_023035.1"/>
</dbReference>
<dbReference type="InterPro" id="IPR036291">
    <property type="entry name" value="NAD(P)-bd_dom_sf"/>
</dbReference>
<accession>V5WJJ6</accession>
<evidence type="ECO:0000313" key="4">
    <source>
        <dbReference type="Proteomes" id="UP000018680"/>
    </source>
</evidence>
<dbReference type="AlphaFoldDB" id="V5WJJ6"/>
<dbReference type="eggNOG" id="COG0569">
    <property type="taxonomic scope" value="Bacteria"/>
</dbReference>
<dbReference type="InterPro" id="IPR003148">
    <property type="entry name" value="RCK_N"/>
</dbReference>
<evidence type="ECO:0000259" key="2">
    <source>
        <dbReference type="PROSITE" id="PS51202"/>
    </source>
</evidence>
<dbReference type="STRING" id="1307761.L21SP2_2457"/>
<dbReference type="Pfam" id="PF02080">
    <property type="entry name" value="TrkA_C"/>
    <property type="match status" value="1"/>
</dbReference>
<evidence type="ECO:0000259" key="1">
    <source>
        <dbReference type="PROSITE" id="PS51201"/>
    </source>
</evidence>
<dbReference type="Proteomes" id="UP000018680">
    <property type="component" value="Chromosome"/>
</dbReference>
<dbReference type="EMBL" id="CP006939">
    <property type="protein sequence ID" value="AHC15810.1"/>
    <property type="molecule type" value="Genomic_DNA"/>
</dbReference>
<dbReference type="KEGG" id="slr:L21SP2_2457"/>
<keyword evidence="4" id="KW-1185">Reference proteome</keyword>
<dbReference type="OrthoDB" id="9776294at2"/>
<reference evidence="3 4" key="1">
    <citation type="journal article" date="2015" name="Stand. Genomic Sci.">
        <title>Complete genome sequence and description of Salinispira pacifica gen. nov., sp. nov., a novel spirochaete isolated form a hypersaline microbial mat.</title>
        <authorList>
            <person name="Ben Hania W."/>
            <person name="Joseph M."/>
            <person name="Schumann P."/>
            <person name="Bunk B."/>
            <person name="Fiebig A."/>
            <person name="Sproer C."/>
            <person name="Klenk H.P."/>
            <person name="Fardeau M.L."/>
            <person name="Spring S."/>
        </authorList>
    </citation>
    <scope>NUCLEOTIDE SEQUENCE [LARGE SCALE GENOMIC DNA]</scope>
    <source>
        <strain evidence="3 4">L21-RPul-D2</strain>
    </source>
</reference>
<organism evidence="3 4">
    <name type="scientific">Salinispira pacifica</name>
    <dbReference type="NCBI Taxonomy" id="1307761"/>
    <lineage>
        <taxon>Bacteria</taxon>
        <taxon>Pseudomonadati</taxon>
        <taxon>Spirochaetota</taxon>
        <taxon>Spirochaetia</taxon>
        <taxon>Spirochaetales</taxon>
        <taxon>Spirochaetaceae</taxon>
        <taxon>Salinispira</taxon>
    </lineage>
</organism>
<dbReference type="InterPro" id="IPR036721">
    <property type="entry name" value="RCK_C_sf"/>
</dbReference>
<gene>
    <name evidence="3" type="ORF">L21SP2_2457</name>
</gene>
<dbReference type="SUPFAM" id="SSF116726">
    <property type="entry name" value="TrkA C-terminal domain-like"/>
    <property type="match status" value="1"/>
</dbReference>
<dbReference type="HOGENOM" id="CLU_046525_3_2_12"/>
<sequence>MAKKKEQVFTVIGLGAFGSQVCKVLADSGAKVIAVDSSAERIDRVKNSVTQAVIMDATSEEGFAKLPLEDTDIAVVAIGDNMEASILSTALLKKAGVRYIIARAISAIHRQVLRQVGADEIINIEEDEGEQLAIRLIAPQILDRIPISKDISIAEVYTPKDFSGQSLIDLDLRSRMRVNVIAIKKNAVELDEQGNPHSNEEILFPDGNYRLDEDDIMLIVGQNQDIEAFNSL</sequence>
<dbReference type="PANTHER" id="PTHR43833">
    <property type="entry name" value="POTASSIUM CHANNEL PROTEIN 2-RELATED-RELATED"/>
    <property type="match status" value="1"/>
</dbReference>
<proteinExistence type="predicted"/>
<dbReference type="GO" id="GO:0008324">
    <property type="term" value="F:monoatomic cation transmembrane transporter activity"/>
    <property type="evidence" value="ECO:0007669"/>
    <property type="project" value="InterPro"/>
</dbReference>
<dbReference type="PROSITE" id="PS51202">
    <property type="entry name" value="RCK_C"/>
    <property type="match status" value="1"/>
</dbReference>
<evidence type="ECO:0000313" key="3">
    <source>
        <dbReference type="EMBL" id="AHC15810.1"/>
    </source>
</evidence>
<feature type="domain" description="RCK C-terminal" evidence="2">
    <location>
        <begin position="139"/>
        <end position="232"/>
    </location>
</feature>
<dbReference type="PROSITE" id="PS51201">
    <property type="entry name" value="RCK_N"/>
    <property type="match status" value="1"/>
</dbReference>
<dbReference type="SUPFAM" id="SSF51735">
    <property type="entry name" value="NAD(P)-binding Rossmann-fold domains"/>
    <property type="match status" value="1"/>
</dbReference>
<feature type="domain" description="RCK N-terminal" evidence="1">
    <location>
        <begin position="6"/>
        <end position="122"/>
    </location>
</feature>
<dbReference type="GO" id="GO:0006813">
    <property type="term" value="P:potassium ion transport"/>
    <property type="evidence" value="ECO:0007669"/>
    <property type="project" value="InterPro"/>
</dbReference>
<dbReference type="Pfam" id="PF02254">
    <property type="entry name" value="TrkA_N"/>
    <property type="match status" value="1"/>
</dbReference>
<name>V5WJJ6_9SPIO</name>
<dbReference type="PANTHER" id="PTHR43833:SF7">
    <property type="entry name" value="KTR SYSTEM POTASSIUM UPTAKE PROTEIN C"/>
    <property type="match status" value="1"/>
</dbReference>
<dbReference type="Gene3D" id="3.40.50.720">
    <property type="entry name" value="NAD(P)-binding Rossmann-like Domain"/>
    <property type="match status" value="1"/>
</dbReference>